<keyword evidence="2" id="KW-0472">Membrane</keyword>
<gene>
    <name evidence="3" type="ORF">SAMN06265355_12295</name>
</gene>
<protein>
    <submittedName>
        <fullName evidence="3">LPXTG-motif cell wall anchor domain-containing protein</fullName>
    </submittedName>
</protein>
<dbReference type="EMBL" id="FZNP01000022">
    <property type="protein sequence ID" value="SNS62770.1"/>
    <property type="molecule type" value="Genomic_DNA"/>
</dbReference>
<feature type="transmembrane region" description="Helical" evidence="2">
    <location>
        <begin position="133"/>
        <end position="155"/>
    </location>
</feature>
<dbReference type="RefSeq" id="WP_179279176.1">
    <property type="nucleotide sequence ID" value="NZ_FZNP01000022.1"/>
</dbReference>
<keyword evidence="2" id="KW-0812">Transmembrane</keyword>
<proteinExistence type="predicted"/>
<feature type="region of interest" description="Disordered" evidence="1">
    <location>
        <begin position="1"/>
        <end position="37"/>
    </location>
</feature>
<evidence type="ECO:0000256" key="1">
    <source>
        <dbReference type="SAM" id="MobiDB-lite"/>
    </source>
</evidence>
<dbReference type="NCBIfam" id="TIGR01167">
    <property type="entry name" value="LPXTG_anchor"/>
    <property type="match status" value="1"/>
</dbReference>
<evidence type="ECO:0000313" key="4">
    <source>
        <dbReference type="Proteomes" id="UP000198420"/>
    </source>
</evidence>
<sequence>MVAVVTRPGPPSSRSAVAVRRRPRSGRYGPPGPVARRTGGGRRLGWAFVGGAAALVPWMWSLAATLPSTATVSNWSAAWVGLDAMEAAALLGTGVLLVRRDPRHGLGAAAAGALLAVDAWFDVMTAAPGAERAVAIALAAGVELPLAALCAALAARAFRPRGPVVDHEVKDRWQRLVGSTSDG</sequence>
<organism evidence="3 4">
    <name type="scientific">Actinomadura mexicana</name>
    <dbReference type="NCBI Taxonomy" id="134959"/>
    <lineage>
        <taxon>Bacteria</taxon>
        <taxon>Bacillati</taxon>
        <taxon>Actinomycetota</taxon>
        <taxon>Actinomycetes</taxon>
        <taxon>Streptosporangiales</taxon>
        <taxon>Thermomonosporaceae</taxon>
        <taxon>Actinomadura</taxon>
    </lineage>
</organism>
<keyword evidence="2" id="KW-1133">Transmembrane helix</keyword>
<name>A0A239G129_9ACTN</name>
<accession>A0A239G129</accession>
<evidence type="ECO:0000313" key="3">
    <source>
        <dbReference type="EMBL" id="SNS62770.1"/>
    </source>
</evidence>
<dbReference type="AlphaFoldDB" id="A0A239G129"/>
<evidence type="ECO:0000256" key="2">
    <source>
        <dbReference type="SAM" id="Phobius"/>
    </source>
</evidence>
<feature type="transmembrane region" description="Helical" evidence="2">
    <location>
        <begin position="75"/>
        <end position="98"/>
    </location>
</feature>
<reference evidence="4" key="1">
    <citation type="submission" date="2017-06" db="EMBL/GenBank/DDBJ databases">
        <authorList>
            <person name="Varghese N."/>
            <person name="Submissions S."/>
        </authorList>
    </citation>
    <scope>NUCLEOTIDE SEQUENCE [LARGE SCALE GENOMIC DNA]</scope>
    <source>
        <strain evidence="4">DSM 44485</strain>
    </source>
</reference>
<feature type="transmembrane region" description="Helical" evidence="2">
    <location>
        <begin position="44"/>
        <end position="63"/>
    </location>
</feature>
<dbReference type="Proteomes" id="UP000198420">
    <property type="component" value="Unassembled WGS sequence"/>
</dbReference>
<feature type="transmembrane region" description="Helical" evidence="2">
    <location>
        <begin position="105"/>
        <end position="121"/>
    </location>
</feature>
<keyword evidence="4" id="KW-1185">Reference proteome</keyword>